<keyword evidence="6" id="KW-0539">Nucleus</keyword>
<evidence type="ECO:0000313" key="9">
    <source>
        <dbReference type="EMBL" id="KTB01341.1"/>
    </source>
</evidence>
<dbReference type="Pfam" id="PF00172">
    <property type="entry name" value="Zn_clus"/>
    <property type="match status" value="1"/>
</dbReference>
<dbReference type="Gene3D" id="4.10.240.10">
    <property type="entry name" value="Zn(2)-C6 fungal-type DNA-binding domain"/>
    <property type="match status" value="1"/>
</dbReference>
<dbReference type="InterPro" id="IPR050675">
    <property type="entry name" value="OAF3"/>
</dbReference>
<dbReference type="GO" id="GO:0005634">
    <property type="term" value="C:nucleus"/>
    <property type="evidence" value="ECO:0007669"/>
    <property type="project" value="TreeGrafter"/>
</dbReference>
<evidence type="ECO:0000259" key="8">
    <source>
        <dbReference type="PROSITE" id="PS50048"/>
    </source>
</evidence>
<dbReference type="GO" id="GO:0045944">
    <property type="term" value="P:positive regulation of transcription by RNA polymerase II"/>
    <property type="evidence" value="ECO:0007669"/>
    <property type="project" value="TreeGrafter"/>
</dbReference>
<evidence type="ECO:0000256" key="6">
    <source>
        <dbReference type="ARBA" id="ARBA00023242"/>
    </source>
</evidence>
<feature type="compositionally biased region" description="Acidic residues" evidence="7">
    <location>
        <begin position="678"/>
        <end position="689"/>
    </location>
</feature>
<feature type="domain" description="Zn(2)-C6 fungal-type" evidence="8">
    <location>
        <begin position="15"/>
        <end position="46"/>
    </location>
</feature>
<dbReference type="PROSITE" id="PS00463">
    <property type="entry name" value="ZN2_CY6_FUNGAL_1"/>
    <property type="match status" value="1"/>
</dbReference>
<dbReference type="VEuPathDB" id="FungiDB:CAGL0D03850g"/>
<organism evidence="9 10">
    <name type="scientific">Candida glabrata</name>
    <name type="common">Yeast</name>
    <name type="synonym">Torulopsis glabrata</name>
    <dbReference type="NCBI Taxonomy" id="5478"/>
    <lineage>
        <taxon>Eukaryota</taxon>
        <taxon>Fungi</taxon>
        <taxon>Dikarya</taxon>
        <taxon>Ascomycota</taxon>
        <taxon>Saccharomycotina</taxon>
        <taxon>Saccharomycetes</taxon>
        <taxon>Saccharomycetales</taxon>
        <taxon>Saccharomycetaceae</taxon>
        <taxon>Nakaseomyces</taxon>
    </lineage>
</organism>
<dbReference type="InterPro" id="IPR036864">
    <property type="entry name" value="Zn2-C6_fun-type_DNA-bd_sf"/>
</dbReference>
<dbReference type="SMART" id="SM00066">
    <property type="entry name" value="GAL4"/>
    <property type="match status" value="1"/>
</dbReference>
<sequence length="834" mass="95587">MYQAVLTKKVKKPPACQQCRRRKIGCDRGKPICGNCLKQGKTDCFYPKVPGGASADYTSLNGQVGQLPTDFTKAKFTVDKSSKSKQSGYKNSILPGENGSHRRLELELSTVEKLREYQTALQLFNAHNPDSLATSSSYDNYKLGAFRSSNYLNWHEDSAEYDIMTTTMTQEEVIDKEMEYLKDRLAELKSYALDRRLISTKDSELNSSNSKKRSFEEVTQDDNIYDDEDGEFLLRPIFDYQLPQASDTLIVKEVFNALYSPSFLMTLDNVLLQFFGNTLGSFNEEQMAEFKKLKVEKKAGLDVEAVSQSSLIIPSSNTLRNIGDFYFDVAIPSKYFDLLNKNEYDTLIPSSHKSDSAISINGLSIDDIAAVGILSIIALIVFEALLSMNDLSRSQKSLFELLKQNYESLIANLFLVKNELKFKNHSLQSMRVLKFYIFMKFFDSISVSRNMVNANDNDEDIYLARALRINNCSNSPENEEKILIWNILLRLYQDRKLNKGTIPIYSQDVNDNSTNVTDSLLLKNLPFYDAASSLVDYLMIRDARLSSLELAERVNNVEKTIASNKLECINTPHFLLNDYNCWLLGKTSVLSVQYFQLLGIEAERLLSPAQHFSQMQTIIEHVKDALLHSLFYNTSGISENFMYLTLNKALTSVESACLITFGILQRCRLQLDSFDDNEEYGEPDNQEELNETKELEETNNHKKEIIRRIVEKLEDVLKKVYCYLVDWATKSEGLNLKAANLAKKLRIFIKYFLHTPKESFTPDIDWKEYLSERVGEIDIEAYRKLYYLSENLSEKLMNSVVYEGKSKQLIHESGKFNAPLVDESILHDFFEAFF</sequence>
<keyword evidence="3" id="KW-0805">Transcription regulation</keyword>
<evidence type="ECO:0000256" key="5">
    <source>
        <dbReference type="ARBA" id="ARBA00023163"/>
    </source>
</evidence>
<evidence type="ECO:0000256" key="7">
    <source>
        <dbReference type="SAM" id="MobiDB-lite"/>
    </source>
</evidence>
<dbReference type="AlphaFoldDB" id="A0A0W0E1U6"/>
<dbReference type="GO" id="GO:0000981">
    <property type="term" value="F:DNA-binding transcription factor activity, RNA polymerase II-specific"/>
    <property type="evidence" value="ECO:0007669"/>
    <property type="project" value="InterPro"/>
</dbReference>
<evidence type="ECO:0000256" key="4">
    <source>
        <dbReference type="ARBA" id="ARBA00023125"/>
    </source>
</evidence>
<keyword evidence="2" id="KW-0862">Zinc</keyword>
<dbReference type="GO" id="GO:0008270">
    <property type="term" value="F:zinc ion binding"/>
    <property type="evidence" value="ECO:0007669"/>
    <property type="project" value="InterPro"/>
</dbReference>
<dbReference type="InterPro" id="IPR001138">
    <property type="entry name" value="Zn2Cys6_DnaBD"/>
</dbReference>
<name>A0A0W0E1U6_CANGB</name>
<dbReference type="VEuPathDB" id="FungiDB:B1J91_D03850g"/>
<evidence type="ECO:0000256" key="1">
    <source>
        <dbReference type="ARBA" id="ARBA00022723"/>
    </source>
</evidence>
<keyword evidence="1" id="KW-0479">Metal-binding</keyword>
<protein>
    <submittedName>
        <fullName evidence="9">Chromatin structure-remodeling complex protein RSC3</fullName>
    </submittedName>
</protein>
<accession>A0A0W0E1U6</accession>
<evidence type="ECO:0000256" key="3">
    <source>
        <dbReference type="ARBA" id="ARBA00023015"/>
    </source>
</evidence>
<dbReference type="PANTHER" id="PTHR31069">
    <property type="entry name" value="OLEATE-ACTIVATED TRANSCRIPTION FACTOR 1-RELATED"/>
    <property type="match status" value="1"/>
</dbReference>
<keyword evidence="5" id="KW-0804">Transcription</keyword>
<dbReference type="CDD" id="cd00067">
    <property type="entry name" value="GAL4"/>
    <property type="match status" value="1"/>
</dbReference>
<dbReference type="VEuPathDB" id="FungiDB:GWK60_D04015"/>
<keyword evidence="4" id="KW-0238">DNA-binding</keyword>
<dbReference type="Proteomes" id="UP000054886">
    <property type="component" value="Unassembled WGS sequence"/>
</dbReference>
<evidence type="ECO:0000256" key="2">
    <source>
        <dbReference type="ARBA" id="ARBA00022833"/>
    </source>
</evidence>
<dbReference type="GO" id="GO:0000978">
    <property type="term" value="F:RNA polymerase II cis-regulatory region sequence-specific DNA binding"/>
    <property type="evidence" value="ECO:0007669"/>
    <property type="project" value="TreeGrafter"/>
</dbReference>
<feature type="region of interest" description="Disordered" evidence="7">
    <location>
        <begin position="678"/>
        <end position="697"/>
    </location>
</feature>
<proteinExistence type="predicted"/>
<reference evidence="9 10" key="1">
    <citation type="submission" date="2015-10" db="EMBL/GenBank/DDBJ databases">
        <title>Draft genomes sequences of Candida glabrata isolates 1A, 1B, 2A, 2B, 3A and 3B.</title>
        <authorList>
            <person name="Haavelsrud O.E."/>
            <person name="Gaustad P."/>
        </authorList>
    </citation>
    <scope>NUCLEOTIDE SEQUENCE [LARGE SCALE GENOMIC DNA]</scope>
    <source>
        <strain evidence="9">910700640</strain>
    </source>
</reference>
<evidence type="ECO:0000313" key="10">
    <source>
        <dbReference type="Proteomes" id="UP000054886"/>
    </source>
</evidence>
<dbReference type="SUPFAM" id="SSF57701">
    <property type="entry name" value="Zn2/Cys6 DNA-binding domain"/>
    <property type="match status" value="1"/>
</dbReference>
<dbReference type="PANTHER" id="PTHR31069:SF21">
    <property type="entry name" value="CHROMATIN STRUCTURE-REMODELING COMPLEX PROTEIN RSC3-RELATED"/>
    <property type="match status" value="1"/>
</dbReference>
<comment type="caution">
    <text evidence="9">The sequence shown here is derived from an EMBL/GenBank/DDBJ whole genome shotgun (WGS) entry which is preliminary data.</text>
</comment>
<dbReference type="PROSITE" id="PS50048">
    <property type="entry name" value="ZN2_CY6_FUNGAL_2"/>
    <property type="match status" value="1"/>
</dbReference>
<gene>
    <name evidence="9" type="ORF">AO440_000776</name>
</gene>
<dbReference type="VEuPathDB" id="FungiDB:GVI51_D03795"/>
<dbReference type="EMBL" id="LLZZ01000131">
    <property type="protein sequence ID" value="KTB01341.1"/>
    <property type="molecule type" value="Genomic_DNA"/>
</dbReference>